<accession>A0AAJ4WBN3</accession>
<organism evidence="1 2">
    <name type="scientific">Pragia fontium DSM 5563 = ATCC 49100</name>
    <dbReference type="NCBI Taxonomy" id="1122977"/>
    <lineage>
        <taxon>Bacteria</taxon>
        <taxon>Pseudomonadati</taxon>
        <taxon>Pseudomonadota</taxon>
        <taxon>Gammaproteobacteria</taxon>
        <taxon>Enterobacterales</taxon>
        <taxon>Budviciaceae</taxon>
        <taxon>Pragia</taxon>
    </lineage>
</organism>
<gene>
    <name evidence="1" type="ORF">SAMN02745723_10784</name>
</gene>
<name>A0AAJ4WBN3_9GAMM</name>
<comment type="caution">
    <text evidence="1">The sequence shown here is derived from an EMBL/GenBank/DDBJ whole genome shotgun (WGS) entry which is preliminary data.</text>
</comment>
<proteinExistence type="predicted"/>
<reference evidence="1 2" key="1">
    <citation type="submission" date="2016-10" db="EMBL/GenBank/DDBJ databases">
        <authorList>
            <person name="Varghese N."/>
            <person name="Submissions S."/>
        </authorList>
    </citation>
    <scope>NUCLEOTIDE SEQUENCE [LARGE SCALE GENOMIC DNA]</scope>
    <source>
        <strain evidence="1 2">DSM 5563</strain>
    </source>
</reference>
<dbReference type="EMBL" id="FOLW01000007">
    <property type="protein sequence ID" value="SFD05159.1"/>
    <property type="molecule type" value="Genomic_DNA"/>
</dbReference>
<evidence type="ECO:0000313" key="1">
    <source>
        <dbReference type="EMBL" id="SFD05159.1"/>
    </source>
</evidence>
<evidence type="ECO:0000313" key="2">
    <source>
        <dbReference type="Proteomes" id="UP000226420"/>
    </source>
</evidence>
<sequence>MFFKIISCHLSVRYIQTLERNNKILKTGCNRYLCGLMLFVLSCYGQATQLGEYFDSLPAFDKVYLLCETKNNKYVALYGNVDKESKPISLFYVYGGKNNPELIYPSLDYQDKKIPFEHRYYTRPFTSYLFILFRNQSFLYTLGYEWEKGKESLYLNVISSDSGKEYYFPCKKVKVNELSQIAKYLSCNRTKDEAMGCLSSKESLGL</sequence>
<dbReference type="RefSeq" id="WP_047781638.1">
    <property type="nucleotide sequence ID" value="NZ_FOLW01000007.1"/>
</dbReference>
<dbReference type="AlphaFoldDB" id="A0AAJ4WBN3"/>
<protein>
    <submittedName>
        <fullName evidence="1">Uncharacterized protein</fullName>
    </submittedName>
</protein>
<dbReference type="Proteomes" id="UP000226420">
    <property type="component" value="Unassembled WGS sequence"/>
</dbReference>